<reference evidence="2" key="1">
    <citation type="submission" date="2022-10" db="EMBL/GenBank/DDBJ databases">
        <title>Chitinophaga sp. nov., isolated from soil.</title>
        <authorList>
            <person name="Jeon C.O."/>
        </authorList>
    </citation>
    <scope>NUCLEOTIDE SEQUENCE</scope>
    <source>
        <strain evidence="2">R8</strain>
    </source>
</reference>
<accession>A0ABY6J5N0</accession>
<evidence type="ECO:0000256" key="1">
    <source>
        <dbReference type="SAM" id="SignalP"/>
    </source>
</evidence>
<evidence type="ECO:0000313" key="2">
    <source>
        <dbReference type="EMBL" id="UYQ94986.1"/>
    </source>
</evidence>
<keyword evidence="3" id="KW-1185">Reference proteome</keyword>
<sequence>MIKRSLSTIILSLLFLARPAAAQGIMDEMMAVPGTVVSFFSGLIKKGESLATYQDKKSFLKISSSIYSKTGKVIKRKQQVLAALKDSSATRQQLTRDVDKWMSTMRDLIEIVDKSNDIGESVGTDAINQLNQLTADLNGKMAYLESGKLVNHTDRAEAAVKLQESIDVLSKGHSQLKVFIDSLRKSIE</sequence>
<dbReference type="RefSeq" id="WP_264282794.1">
    <property type="nucleotide sequence ID" value="NZ_CP107006.1"/>
</dbReference>
<feature type="signal peptide" evidence="1">
    <location>
        <begin position="1"/>
        <end position="22"/>
    </location>
</feature>
<keyword evidence="1" id="KW-0732">Signal</keyword>
<name>A0ABY6J5N0_9BACT</name>
<evidence type="ECO:0000313" key="3">
    <source>
        <dbReference type="Proteomes" id="UP001162741"/>
    </source>
</evidence>
<organism evidence="2 3">
    <name type="scientific">Chitinophaga horti</name>
    <dbReference type="NCBI Taxonomy" id="2920382"/>
    <lineage>
        <taxon>Bacteria</taxon>
        <taxon>Pseudomonadati</taxon>
        <taxon>Bacteroidota</taxon>
        <taxon>Chitinophagia</taxon>
        <taxon>Chitinophagales</taxon>
        <taxon>Chitinophagaceae</taxon>
        <taxon>Chitinophaga</taxon>
    </lineage>
</organism>
<gene>
    <name evidence="2" type="ORF">MKQ68_07750</name>
</gene>
<dbReference type="Proteomes" id="UP001162741">
    <property type="component" value="Chromosome"/>
</dbReference>
<dbReference type="EMBL" id="CP107006">
    <property type="protein sequence ID" value="UYQ94986.1"/>
    <property type="molecule type" value="Genomic_DNA"/>
</dbReference>
<evidence type="ECO:0008006" key="4">
    <source>
        <dbReference type="Google" id="ProtNLM"/>
    </source>
</evidence>
<feature type="chain" id="PRO_5045504590" description="DUF4142 domain-containing protein" evidence="1">
    <location>
        <begin position="23"/>
        <end position="188"/>
    </location>
</feature>
<proteinExistence type="predicted"/>
<protein>
    <recommendedName>
        <fullName evidence="4">DUF4142 domain-containing protein</fullName>
    </recommendedName>
</protein>